<keyword evidence="4 7" id="KW-0694">RNA-binding</keyword>
<dbReference type="NCBIfam" id="TIGR01632">
    <property type="entry name" value="L11_bact"/>
    <property type="match status" value="1"/>
</dbReference>
<organism evidence="12 13">
    <name type="scientific">Candidatus Xenohaliotis californiensis</name>
    <dbReference type="NCBI Taxonomy" id="84677"/>
    <lineage>
        <taxon>Bacteria</taxon>
        <taxon>Pseudomonadati</taxon>
        <taxon>Pseudomonadota</taxon>
        <taxon>Alphaproteobacteria</taxon>
        <taxon>Rickettsiales</taxon>
        <taxon>Anaplasmataceae</taxon>
        <taxon>Candidatus Xenohaliotis</taxon>
    </lineage>
</organism>
<sequence>MSEQIKKAIVANLKFNIKAGSANPSPPLGPALGQRGINIMEFCKMFNEKTSSYDKLQIVRVKVIVYSDKTYSCNVKMPEVSWLIKNAISLNRGSSAPGATVVKTINASELVEIAKMKMTDMGVVKIDSALKMVIGTAKSMGIEVIGDGKR</sequence>
<dbReference type="InterPro" id="IPR020784">
    <property type="entry name" value="Ribosomal_uL11_N"/>
</dbReference>
<keyword evidence="3 7" id="KW-0699">rRNA-binding</keyword>
<feature type="domain" description="Large ribosomal subunit protein uL11 N-terminal" evidence="11">
    <location>
        <begin position="14"/>
        <end position="71"/>
    </location>
</feature>
<evidence type="ECO:0000256" key="3">
    <source>
        <dbReference type="ARBA" id="ARBA00022730"/>
    </source>
</evidence>
<dbReference type="InterPro" id="IPR000911">
    <property type="entry name" value="Ribosomal_uL11"/>
</dbReference>
<dbReference type="EMBL" id="CAWVOK010000024">
    <property type="protein sequence ID" value="CAK8163161.1"/>
    <property type="molecule type" value="Genomic_DNA"/>
</dbReference>
<keyword evidence="13" id="KW-1185">Reference proteome</keyword>
<dbReference type="Proteomes" id="UP001314181">
    <property type="component" value="Unassembled WGS sequence"/>
</dbReference>
<dbReference type="SUPFAM" id="SSF46906">
    <property type="entry name" value="Ribosomal protein L11, C-terminal domain"/>
    <property type="match status" value="1"/>
</dbReference>
<dbReference type="Pfam" id="PF00298">
    <property type="entry name" value="Ribosomal_L11"/>
    <property type="match status" value="1"/>
</dbReference>
<name>A0ABP0EVT4_9RICK</name>
<dbReference type="SMART" id="SM00649">
    <property type="entry name" value="RL11"/>
    <property type="match status" value="1"/>
</dbReference>
<evidence type="ECO:0000256" key="8">
    <source>
        <dbReference type="RuleBase" id="RU003978"/>
    </source>
</evidence>
<dbReference type="PANTHER" id="PTHR11661">
    <property type="entry name" value="60S RIBOSOMAL PROTEIN L12"/>
    <property type="match status" value="1"/>
</dbReference>
<evidence type="ECO:0000259" key="10">
    <source>
        <dbReference type="Pfam" id="PF00298"/>
    </source>
</evidence>
<dbReference type="PANTHER" id="PTHR11661:SF1">
    <property type="entry name" value="LARGE RIBOSOMAL SUBUNIT PROTEIN UL11M"/>
    <property type="match status" value="1"/>
</dbReference>
<evidence type="ECO:0000256" key="7">
    <source>
        <dbReference type="HAMAP-Rule" id="MF_00736"/>
    </source>
</evidence>
<dbReference type="InterPro" id="IPR020783">
    <property type="entry name" value="Ribosomal_uL11_C"/>
</dbReference>
<evidence type="ECO:0000313" key="12">
    <source>
        <dbReference type="EMBL" id="CAK8163161.1"/>
    </source>
</evidence>
<accession>A0ABP0EVT4</accession>
<dbReference type="PROSITE" id="PS00359">
    <property type="entry name" value="RIBOSOMAL_L11"/>
    <property type="match status" value="1"/>
</dbReference>
<feature type="domain" description="Large ribosomal subunit protein uL11 C-terminal" evidence="10">
    <location>
        <begin position="76"/>
        <end position="144"/>
    </location>
</feature>
<evidence type="ECO:0000256" key="6">
    <source>
        <dbReference type="ARBA" id="ARBA00023274"/>
    </source>
</evidence>
<dbReference type="HAMAP" id="MF_00736">
    <property type="entry name" value="Ribosomal_uL11"/>
    <property type="match status" value="1"/>
</dbReference>
<evidence type="ECO:0000259" key="11">
    <source>
        <dbReference type="Pfam" id="PF03946"/>
    </source>
</evidence>
<reference evidence="12 13" key="1">
    <citation type="submission" date="2024-01" db="EMBL/GenBank/DDBJ databases">
        <authorList>
            <person name="Kunselman E."/>
        </authorList>
    </citation>
    <scope>NUCLEOTIDE SEQUENCE [LARGE SCALE GENOMIC DNA]</scope>
    <source>
        <strain evidence="12">2 abalone samples</strain>
    </source>
</reference>
<evidence type="ECO:0000256" key="2">
    <source>
        <dbReference type="ARBA" id="ARBA00022481"/>
    </source>
</evidence>
<proteinExistence type="inferred from homology"/>
<protein>
    <recommendedName>
        <fullName evidence="7">Large ribosomal subunit protein uL11</fullName>
    </recommendedName>
</protein>
<dbReference type="Gene3D" id="3.30.1550.10">
    <property type="entry name" value="Ribosomal protein L11/L12, N-terminal domain"/>
    <property type="match status" value="1"/>
</dbReference>
<evidence type="ECO:0000256" key="4">
    <source>
        <dbReference type="ARBA" id="ARBA00022884"/>
    </source>
</evidence>
<dbReference type="SUPFAM" id="SSF54747">
    <property type="entry name" value="Ribosomal L11/L12e N-terminal domain"/>
    <property type="match status" value="1"/>
</dbReference>
<dbReference type="CDD" id="cd00349">
    <property type="entry name" value="Ribosomal_L11"/>
    <property type="match status" value="1"/>
</dbReference>
<dbReference type="InterPro" id="IPR020785">
    <property type="entry name" value="Ribosomal_uL11_CS"/>
</dbReference>
<dbReference type="RefSeq" id="WP_338364138.1">
    <property type="nucleotide sequence ID" value="NZ_CAWVOK010000024.1"/>
</dbReference>
<gene>
    <name evidence="7 12" type="primary">rplK</name>
    <name evidence="12" type="ORF">CAXC1_310003</name>
</gene>
<comment type="subunit">
    <text evidence="7">Part of the ribosomal stalk of the 50S ribosomal subunit. Interacts with L10 and the large rRNA to form the base of the stalk. L10 forms an elongated spine to which L12 dimers bind in a sequential fashion forming a multimeric L10(L12)X complex.</text>
</comment>
<dbReference type="InterPro" id="IPR036796">
    <property type="entry name" value="Ribosomal_uL11_N_sf"/>
</dbReference>
<evidence type="ECO:0000256" key="9">
    <source>
        <dbReference type="RuleBase" id="RU003979"/>
    </source>
</evidence>
<dbReference type="Gene3D" id="1.10.10.250">
    <property type="entry name" value="Ribosomal protein L11, C-terminal domain"/>
    <property type="match status" value="1"/>
</dbReference>
<keyword evidence="5 7" id="KW-0689">Ribosomal protein</keyword>
<comment type="PTM">
    <text evidence="7 9">One or more lysine residues are methylated.</text>
</comment>
<keyword evidence="6 7" id="KW-0687">Ribonucleoprotein</keyword>
<evidence type="ECO:0000256" key="1">
    <source>
        <dbReference type="ARBA" id="ARBA00010537"/>
    </source>
</evidence>
<comment type="function">
    <text evidence="7 9">Forms part of the ribosomal stalk which helps the ribosome interact with GTP-bound translation factors.</text>
</comment>
<evidence type="ECO:0000313" key="13">
    <source>
        <dbReference type="Proteomes" id="UP001314181"/>
    </source>
</evidence>
<comment type="caution">
    <text evidence="12">The sequence shown here is derived from an EMBL/GenBank/DDBJ whole genome shotgun (WGS) entry which is preliminary data.</text>
</comment>
<dbReference type="InterPro" id="IPR036769">
    <property type="entry name" value="Ribosomal_uL11_C_sf"/>
</dbReference>
<evidence type="ECO:0000256" key="5">
    <source>
        <dbReference type="ARBA" id="ARBA00022980"/>
    </source>
</evidence>
<keyword evidence="2 7" id="KW-0488">Methylation</keyword>
<dbReference type="Pfam" id="PF03946">
    <property type="entry name" value="Ribosomal_L11_N"/>
    <property type="match status" value="1"/>
</dbReference>
<comment type="similarity">
    <text evidence="1 7 8">Belongs to the universal ribosomal protein uL11 family.</text>
</comment>
<dbReference type="InterPro" id="IPR006519">
    <property type="entry name" value="Ribosomal_uL11_bac-typ"/>
</dbReference>